<evidence type="ECO:0000313" key="3">
    <source>
        <dbReference type="Proteomes" id="UP001301958"/>
    </source>
</evidence>
<evidence type="ECO:0000256" key="1">
    <source>
        <dbReference type="SAM" id="MobiDB-lite"/>
    </source>
</evidence>
<dbReference type="Proteomes" id="UP001301958">
    <property type="component" value="Unassembled WGS sequence"/>
</dbReference>
<gene>
    <name evidence="2" type="ORF">QBC38DRAFT_490176</name>
</gene>
<feature type="region of interest" description="Disordered" evidence="1">
    <location>
        <begin position="1"/>
        <end position="53"/>
    </location>
</feature>
<dbReference type="Pfam" id="PF13489">
    <property type="entry name" value="Methyltransf_23"/>
    <property type="match status" value="1"/>
</dbReference>
<dbReference type="AlphaFoldDB" id="A0AAN7BFK4"/>
<evidence type="ECO:0008006" key="4">
    <source>
        <dbReference type="Google" id="ProtNLM"/>
    </source>
</evidence>
<sequence>MSNIKSENHPEVDVRFETPELDARSETMDAEPQTSEPEDPEAQNPEPEGPEPVLPIEAHKRIAHYHIQCPNPTGEFDIESYFIEMTQAYHRIKLINAFGPLAIHPGARILEIGCGQGTCTAVLADAVSPSGGHITAIDPAPGTYGAPFTLAQAQNHLTSSPTSPQHIKNGITFHLQTDLFSLLQKNPNAKWDTAVLVHSIWYLDEPEKTLSQILKALKGKVKRICVAEYALQASNPKAVPHVLAAVTRGMLEAHKEIGTSESNIRGVISPRGIINHFEHAGGGKWRLERQAVVVPIDALSDGSWETDSVLEIGFLKSVEDEVRDERVKTVLRSSRDAVERAVVKLGGGNERVKQRVQTMDVWVGVFVWDESLPEVEEGGSVHVTECKKCKGCKEVRK</sequence>
<keyword evidence="3" id="KW-1185">Reference proteome</keyword>
<proteinExistence type="predicted"/>
<dbReference type="InterPro" id="IPR029063">
    <property type="entry name" value="SAM-dependent_MTases_sf"/>
</dbReference>
<dbReference type="Gene3D" id="3.40.50.150">
    <property type="entry name" value="Vaccinia Virus protein VP39"/>
    <property type="match status" value="1"/>
</dbReference>
<protein>
    <recommendedName>
        <fullName evidence="4">Methyltransferase domain-containing protein</fullName>
    </recommendedName>
</protein>
<dbReference type="CDD" id="cd02440">
    <property type="entry name" value="AdoMet_MTases"/>
    <property type="match status" value="1"/>
</dbReference>
<dbReference type="EMBL" id="MU865478">
    <property type="protein sequence ID" value="KAK4222338.1"/>
    <property type="molecule type" value="Genomic_DNA"/>
</dbReference>
<accession>A0AAN7BFK4</accession>
<evidence type="ECO:0000313" key="2">
    <source>
        <dbReference type="EMBL" id="KAK4222338.1"/>
    </source>
</evidence>
<comment type="caution">
    <text evidence="2">The sequence shown here is derived from an EMBL/GenBank/DDBJ whole genome shotgun (WGS) entry which is preliminary data.</text>
</comment>
<reference evidence="2" key="2">
    <citation type="submission" date="2023-05" db="EMBL/GenBank/DDBJ databases">
        <authorList>
            <consortium name="Lawrence Berkeley National Laboratory"/>
            <person name="Steindorff A."/>
            <person name="Hensen N."/>
            <person name="Bonometti L."/>
            <person name="Westerberg I."/>
            <person name="Brannstrom I.O."/>
            <person name="Guillou S."/>
            <person name="Cros-Aarteil S."/>
            <person name="Calhoun S."/>
            <person name="Haridas S."/>
            <person name="Kuo A."/>
            <person name="Mondo S."/>
            <person name="Pangilinan J."/>
            <person name="Riley R."/>
            <person name="Labutti K."/>
            <person name="Andreopoulos B."/>
            <person name="Lipzen A."/>
            <person name="Chen C."/>
            <person name="Yanf M."/>
            <person name="Daum C."/>
            <person name="Ng V."/>
            <person name="Clum A."/>
            <person name="Ohm R."/>
            <person name="Martin F."/>
            <person name="Silar P."/>
            <person name="Natvig D."/>
            <person name="Lalanne C."/>
            <person name="Gautier V."/>
            <person name="Ament-Velasquez S.L."/>
            <person name="Kruys A."/>
            <person name="Hutchinson M.I."/>
            <person name="Powell A.J."/>
            <person name="Barry K."/>
            <person name="Miller A.N."/>
            <person name="Grigoriev I.V."/>
            <person name="Debuchy R."/>
            <person name="Gladieux P."/>
            <person name="Thoren M.H."/>
            <person name="Johannesson H."/>
        </authorList>
    </citation>
    <scope>NUCLEOTIDE SEQUENCE</scope>
    <source>
        <strain evidence="2">CBS 990.96</strain>
    </source>
</reference>
<organism evidence="2 3">
    <name type="scientific">Podospora fimiseda</name>
    <dbReference type="NCBI Taxonomy" id="252190"/>
    <lineage>
        <taxon>Eukaryota</taxon>
        <taxon>Fungi</taxon>
        <taxon>Dikarya</taxon>
        <taxon>Ascomycota</taxon>
        <taxon>Pezizomycotina</taxon>
        <taxon>Sordariomycetes</taxon>
        <taxon>Sordariomycetidae</taxon>
        <taxon>Sordariales</taxon>
        <taxon>Podosporaceae</taxon>
        <taxon>Podospora</taxon>
    </lineage>
</organism>
<reference evidence="2" key="1">
    <citation type="journal article" date="2023" name="Mol. Phylogenet. Evol.">
        <title>Genome-scale phylogeny and comparative genomics of the fungal order Sordariales.</title>
        <authorList>
            <person name="Hensen N."/>
            <person name="Bonometti L."/>
            <person name="Westerberg I."/>
            <person name="Brannstrom I.O."/>
            <person name="Guillou S."/>
            <person name="Cros-Aarteil S."/>
            <person name="Calhoun S."/>
            <person name="Haridas S."/>
            <person name="Kuo A."/>
            <person name="Mondo S."/>
            <person name="Pangilinan J."/>
            <person name="Riley R."/>
            <person name="LaButti K."/>
            <person name="Andreopoulos B."/>
            <person name="Lipzen A."/>
            <person name="Chen C."/>
            <person name="Yan M."/>
            <person name="Daum C."/>
            <person name="Ng V."/>
            <person name="Clum A."/>
            <person name="Steindorff A."/>
            <person name="Ohm R.A."/>
            <person name="Martin F."/>
            <person name="Silar P."/>
            <person name="Natvig D.O."/>
            <person name="Lalanne C."/>
            <person name="Gautier V."/>
            <person name="Ament-Velasquez S.L."/>
            <person name="Kruys A."/>
            <person name="Hutchinson M.I."/>
            <person name="Powell A.J."/>
            <person name="Barry K."/>
            <person name="Miller A.N."/>
            <person name="Grigoriev I.V."/>
            <person name="Debuchy R."/>
            <person name="Gladieux P."/>
            <person name="Hiltunen Thoren M."/>
            <person name="Johannesson H."/>
        </authorList>
    </citation>
    <scope>NUCLEOTIDE SEQUENCE</scope>
    <source>
        <strain evidence="2">CBS 990.96</strain>
    </source>
</reference>
<dbReference type="SUPFAM" id="SSF53335">
    <property type="entry name" value="S-adenosyl-L-methionine-dependent methyltransferases"/>
    <property type="match status" value="1"/>
</dbReference>
<feature type="compositionally biased region" description="Basic and acidic residues" evidence="1">
    <location>
        <begin position="1"/>
        <end position="27"/>
    </location>
</feature>
<name>A0AAN7BFK4_9PEZI</name>